<feature type="transmembrane region" description="Helical" evidence="1">
    <location>
        <begin position="35"/>
        <end position="55"/>
    </location>
</feature>
<keyword evidence="1" id="KW-0472">Membrane</keyword>
<evidence type="ECO:0000313" key="3">
    <source>
        <dbReference type="Proteomes" id="UP000192678"/>
    </source>
</evidence>
<dbReference type="EMBL" id="FWYB01000002">
    <property type="protein sequence ID" value="SMC69824.1"/>
    <property type="molecule type" value="Genomic_DNA"/>
</dbReference>
<protein>
    <recommendedName>
        <fullName evidence="4">Isoleucyl-tRNA synthetase</fullName>
    </recommendedName>
</protein>
<gene>
    <name evidence="2" type="ORF">SAMN04488101_102249</name>
</gene>
<dbReference type="Proteomes" id="UP000192678">
    <property type="component" value="Unassembled WGS sequence"/>
</dbReference>
<organism evidence="2 3">
    <name type="scientific">Pedobacter nyackensis</name>
    <dbReference type="NCBI Taxonomy" id="475255"/>
    <lineage>
        <taxon>Bacteria</taxon>
        <taxon>Pseudomonadati</taxon>
        <taxon>Bacteroidota</taxon>
        <taxon>Sphingobacteriia</taxon>
        <taxon>Sphingobacteriales</taxon>
        <taxon>Sphingobacteriaceae</taxon>
        <taxon>Pedobacter</taxon>
    </lineage>
</organism>
<name>A0A1W2BAE3_9SPHI</name>
<dbReference type="RefSeq" id="WP_084287918.1">
    <property type="nucleotide sequence ID" value="NZ_FWYB01000002.1"/>
</dbReference>
<dbReference type="AlphaFoldDB" id="A0A1W2BAE3"/>
<sequence>MIKVLRLQKAVYIIILGIIGLIAFKIMEANKIESAIYVLKLSGVLFLVGSVWFLYPIFFAKKVNEVEVQLDPDKHEDSV</sequence>
<proteinExistence type="predicted"/>
<accession>A0A1W2BAE3</accession>
<feature type="transmembrane region" description="Helical" evidence="1">
    <location>
        <begin position="12"/>
        <end position="29"/>
    </location>
</feature>
<reference evidence="2 3" key="1">
    <citation type="submission" date="2017-04" db="EMBL/GenBank/DDBJ databases">
        <authorList>
            <person name="Afonso C.L."/>
            <person name="Miller P.J."/>
            <person name="Scott M.A."/>
            <person name="Spackman E."/>
            <person name="Goraichik I."/>
            <person name="Dimitrov K.M."/>
            <person name="Suarez D.L."/>
            <person name="Swayne D.E."/>
        </authorList>
    </citation>
    <scope>NUCLEOTIDE SEQUENCE [LARGE SCALE GENOMIC DNA]</scope>
    <source>
        <strain evidence="2 3">DSM 19625</strain>
    </source>
</reference>
<evidence type="ECO:0000313" key="2">
    <source>
        <dbReference type="EMBL" id="SMC69824.1"/>
    </source>
</evidence>
<keyword evidence="3" id="KW-1185">Reference proteome</keyword>
<keyword evidence="1" id="KW-0812">Transmembrane</keyword>
<evidence type="ECO:0008006" key="4">
    <source>
        <dbReference type="Google" id="ProtNLM"/>
    </source>
</evidence>
<evidence type="ECO:0000256" key="1">
    <source>
        <dbReference type="SAM" id="Phobius"/>
    </source>
</evidence>
<dbReference type="STRING" id="475255.SAMN04488101_102249"/>
<keyword evidence="1" id="KW-1133">Transmembrane helix</keyword>
<dbReference type="OrthoDB" id="772521at2"/>